<accession>A0ABR2V3H5</accession>
<evidence type="ECO:0000256" key="2">
    <source>
        <dbReference type="ARBA" id="ARBA00022679"/>
    </source>
</evidence>
<gene>
    <name evidence="6" type="ORF">SUNI508_05657</name>
</gene>
<dbReference type="PROSITE" id="PS51682">
    <property type="entry name" value="SAM_OMT_I"/>
    <property type="match status" value="1"/>
</dbReference>
<evidence type="ECO:0000313" key="7">
    <source>
        <dbReference type="Proteomes" id="UP001408356"/>
    </source>
</evidence>
<keyword evidence="2" id="KW-0808">Transferase</keyword>
<dbReference type="InterPro" id="IPR050362">
    <property type="entry name" value="Cation-dep_OMT"/>
</dbReference>
<dbReference type="PANTHER" id="PTHR10509">
    <property type="entry name" value="O-METHYLTRANSFERASE-RELATED"/>
    <property type="match status" value="1"/>
</dbReference>
<sequence length="249" mass="27393">MKDAKPILYVNDDVAEAVTTYSENHSLDLPQWLLEYHADVYKNNPDSNLMISTFQARALVFLARLVGAKRVLEVGVYLGFSSLTWSHAVGPSGSVTGLEFSPEFASRAETAFKAHSVSNVSLVVGDGLETLPSLDPEEPYDVIFIDAQKSGYPAYLKTVLEKSQPGSSRRLLRKGGLVIGDNALRRGLVADDSEANPHRPKAAPGEDYEGQRDGIWKVREFNDAVKANKRLEPLLLPLWDGLNLARLVD</sequence>
<protein>
    <submittedName>
        <fullName evidence="6">O-methyltransferase</fullName>
    </submittedName>
</protein>
<dbReference type="Pfam" id="PF01596">
    <property type="entry name" value="Methyltransf_3"/>
    <property type="match status" value="1"/>
</dbReference>
<evidence type="ECO:0000256" key="4">
    <source>
        <dbReference type="ARBA" id="ARBA00023453"/>
    </source>
</evidence>
<dbReference type="CDD" id="cd02440">
    <property type="entry name" value="AdoMet_MTases"/>
    <property type="match status" value="1"/>
</dbReference>
<keyword evidence="7" id="KW-1185">Reference proteome</keyword>
<dbReference type="InterPro" id="IPR029063">
    <property type="entry name" value="SAM-dependent_MTases_sf"/>
</dbReference>
<proteinExistence type="inferred from homology"/>
<evidence type="ECO:0000256" key="5">
    <source>
        <dbReference type="SAM" id="MobiDB-lite"/>
    </source>
</evidence>
<dbReference type="EMBL" id="JARVKF010000179">
    <property type="protein sequence ID" value="KAK9421422.1"/>
    <property type="molecule type" value="Genomic_DNA"/>
</dbReference>
<dbReference type="InterPro" id="IPR002935">
    <property type="entry name" value="SAM_O-MeTrfase"/>
</dbReference>
<evidence type="ECO:0000256" key="1">
    <source>
        <dbReference type="ARBA" id="ARBA00022603"/>
    </source>
</evidence>
<keyword evidence="1" id="KW-0489">Methyltransferase</keyword>
<dbReference type="Proteomes" id="UP001408356">
    <property type="component" value="Unassembled WGS sequence"/>
</dbReference>
<name>A0ABR2V3H5_9PEZI</name>
<keyword evidence="3" id="KW-0949">S-adenosyl-L-methionine</keyword>
<comment type="similarity">
    <text evidence="4">Belongs to the class I-like SAM-binding methyltransferase superfamily. Cation-dependent O-methyltransferase family.</text>
</comment>
<organism evidence="6 7">
    <name type="scientific">Seiridium unicorne</name>
    <dbReference type="NCBI Taxonomy" id="138068"/>
    <lineage>
        <taxon>Eukaryota</taxon>
        <taxon>Fungi</taxon>
        <taxon>Dikarya</taxon>
        <taxon>Ascomycota</taxon>
        <taxon>Pezizomycotina</taxon>
        <taxon>Sordariomycetes</taxon>
        <taxon>Xylariomycetidae</taxon>
        <taxon>Amphisphaeriales</taxon>
        <taxon>Sporocadaceae</taxon>
        <taxon>Seiridium</taxon>
    </lineage>
</organism>
<evidence type="ECO:0000313" key="6">
    <source>
        <dbReference type="EMBL" id="KAK9421422.1"/>
    </source>
</evidence>
<reference evidence="6 7" key="1">
    <citation type="journal article" date="2024" name="J. Plant Pathol.">
        <title>Sequence and assembly of the genome of Seiridium unicorne, isolate CBS 538.82, causal agent of cypress canker disease.</title>
        <authorList>
            <person name="Scali E."/>
            <person name="Rocca G.D."/>
            <person name="Danti R."/>
            <person name="Garbelotto M."/>
            <person name="Barberini S."/>
            <person name="Baroncelli R."/>
            <person name="Emiliani G."/>
        </authorList>
    </citation>
    <scope>NUCLEOTIDE SEQUENCE [LARGE SCALE GENOMIC DNA]</scope>
    <source>
        <strain evidence="6 7">BM-138-508</strain>
    </source>
</reference>
<evidence type="ECO:0000256" key="3">
    <source>
        <dbReference type="ARBA" id="ARBA00022691"/>
    </source>
</evidence>
<comment type="caution">
    <text evidence="6">The sequence shown here is derived from an EMBL/GenBank/DDBJ whole genome shotgun (WGS) entry which is preliminary data.</text>
</comment>
<dbReference type="Gene3D" id="3.40.50.150">
    <property type="entry name" value="Vaccinia Virus protein VP39"/>
    <property type="match status" value="1"/>
</dbReference>
<dbReference type="PANTHER" id="PTHR10509:SF14">
    <property type="entry name" value="CAFFEOYL-COA O-METHYLTRANSFERASE 3-RELATED"/>
    <property type="match status" value="1"/>
</dbReference>
<feature type="region of interest" description="Disordered" evidence="5">
    <location>
        <begin position="189"/>
        <end position="209"/>
    </location>
</feature>
<dbReference type="SUPFAM" id="SSF53335">
    <property type="entry name" value="S-adenosyl-L-methionine-dependent methyltransferases"/>
    <property type="match status" value="1"/>
</dbReference>